<dbReference type="Proteomes" id="UP000765509">
    <property type="component" value="Unassembled WGS sequence"/>
</dbReference>
<accession>A0A9Q3K4Q5</accession>
<comment type="caution">
    <text evidence="1">The sequence shown here is derived from an EMBL/GenBank/DDBJ whole genome shotgun (WGS) entry which is preliminary data.</text>
</comment>
<dbReference type="EMBL" id="AVOT02091440">
    <property type="protein sequence ID" value="MBW0573129.1"/>
    <property type="molecule type" value="Genomic_DNA"/>
</dbReference>
<dbReference type="AlphaFoldDB" id="A0A9Q3K4Q5"/>
<sequence length="112" mass="12545">MKTCKAAGKDDISMELIQNVSIELQDELFKLVNEIYTTGKISKDFKESIIIPIPKKPTADKFDEFRTISLMAHAAKILVKIICTRIESIVEKELIATTNSGSEGTKVQERQS</sequence>
<gene>
    <name evidence="1" type="ORF">O181_112844</name>
</gene>
<dbReference type="PANTHER" id="PTHR19446">
    <property type="entry name" value="REVERSE TRANSCRIPTASES"/>
    <property type="match status" value="1"/>
</dbReference>
<evidence type="ECO:0000313" key="2">
    <source>
        <dbReference type="Proteomes" id="UP000765509"/>
    </source>
</evidence>
<protein>
    <submittedName>
        <fullName evidence="1">Uncharacterized protein</fullName>
    </submittedName>
</protein>
<evidence type="ECO:0000313" key="1">
    <source>
        <dbReference type="EMBL" id="MBW0573129.1"/>
    </source>
</evidence>
<keyword evidence="2" id="KW-1185">Reference proteome</keyword>
<reference evidence="1" key="1">
    <citation type="submission" date="2021-03" db="EMBL/GenBank/DDBJ databases">
        <title>Draft genome sequence of rust myrtle Austropuccinia psidii MF-1, a brazilian biotype.</title>
        <authorList>
            <person name="Quecine M.C."/>
            <person name="Pachon D.M.R."/>
            <person name="Bonatelli M.L."/>
            <person name="Correr F.H."/>
            <person name="Franceschini L.M."/>
            <person name="Leite T.F."/>
            <person name="Margarido G.R.A."/>
            <person name="Almeida C.A."/>
            <person name="Ferrarezi J.A."/>
            <person name="Labate C.A."/>
        </authorList>
    </citation>
    <scope>NUCLEOTIDE SEQUENCE</scope>
    <source>
        <strain evidence="1">MF-1</strain>
    </source>
</reference>
<proteinExistence type="predicted"/>
<name>A0A9Q3K4Q5_9BASI</name>
<dbReference type="OrthoDB" id="412793at2759"/>
<organism evidence="1 2">
    <name type="scientific">Austropuccinia psidii MF-1</name>
    <dbReference type="NCBI Taxonomy" id="1389203"/>
    <lineage>
        <taxon>Eukaryota</taxon>
        <taxon>Fungi</taxon>
        <taxon>Dikarya</taxon>
        <taxon>Basidiomycota</taxon>
        <taxon>Pucciniomycotina</taxon>
        <taxon>Pucciniomycetes</taxon>
        <taxon>Pucciniales</taxon>
        <taxon>Sphaerophragmiaceae</taxon>
        <taxon>Austropuccinia</taxon>
    </lineage>
</organism>